<comment type="subcellular location">
    <subcellularLocation>
        <location evidence="1">Endoplasmic reticulum membrane</location>
        <topology evidence="1">Multi-pass membrane protein</topology>
    </subcellularLocation>
</comment>
<keyword evidence="8 11" id="KW-1133">Transmembrane helix</keyword>
<feature type="transmembrane region" description="Helical" evidence="11">
    <location>
        <begin position="253"/>
        <end position="272"/>
    </location>
</feature>
<feature type="transmembrane region" description="Helical" evidence="11">
    <location>
        <begin position="567"/>
        <end position="592"/>
    </location>
</feature>
<proteinExistence type="inferred from homology"/>
<feature type="transmembrane region" description="Helical" evidence="11">
    <location>
        <begin position="710"/>
        <end position="725"/>
    </location>
</feature>
<comment type="caution">
    <text evidence="12">The sequence shown here is derived from an EMBL/GenBank/DDBJ whole genome shotgun (WGS) entry which is preliminary data.</text>
</comment>
<comment type="similarity">
    <text evidence="2">Belongs to the polyprenol kinase family.</text>
</comment>
<dbReference type="RefSeq" id="XP_013241037.1">
    <property type="nucleotide sequence ID" value="XM_013385583.1"/>
</dbReference>
<evidence type="ECO:0000313" key="12">
    <source>
        <dbReference type="EMBL" id="KDN39447.1"/>
    </source>
</evidence>
<dbReference type="HOGENOM" id="CLU_301122_0_0_1"/>
<feature type="region of interest" description="Disordered" evidence="10">
    <location>
        <begin position="142"/>
        <end position="223"/>
    </location>
</feature>
<feature type="compositionally biased region" description="Polar residues" evidence="10">
    <location>
        <begin position="192"/>
        <end position="201"/>
    </location>
</feature>
<dbReference type="PANTHER" id="PTHR13205">
    <property type="entry name" value="TRANSMEMBRANE PROTEIN 15-RELATED"/>
    <property type="match status" value="1"/>
</dbReference>
<accession>A0A066VCI9</accession>
<evidence type="ECO:0000256" key="11">
    <source>
        <dbReference type="SAM" id="Phobius"/>
    </source>
</evidence>
<dbReference type="STRING" id="1037660.A0A066VCI9"/>
<keyword evidence="9 11" id="KW-0472">Membrane</keyword>
<evidence type="ECO:0000256" key="7">
    <source>
        <dbReference type="ARBA" id="ARBA00022824"/>
    </source>
</evidence>
<dbReference type="EC" id="2.7.1.108" evidence="3"/>
<dbReference type="GO" id="GO:0005789">
    <property type="term" value="C:endoplasmic reticulum membrane"/>
    <property type="evidence" value="ECO:0007669"/>
    <property type="project" value="UniProtKB-SubCell"/>
</dbReference>
<dbReference type="EMBL" id="JMSN01000104">
    <property type="protein sequence ID" value="KDN39447.1"/>
    <property type="molecule type" value="Genomic_DNA"/>
</dbReference>
<evidence type="ECO:0000256" key="5">
    <source>
        <dbReference type="ARBA" id="ARBA00022692"/>
    </source>
</evidence>
<keyword evidence="6" id="KW-0418">Kinase</keyword>
<gene>
    <name evidence="12" type="ORF">K437DRAFT_239479</name>
</gene>
<keyword evidence="4" id="KW-0808">Transferase</keyword>
<keyword evidence="5 11" id="KW-0812">Transmembrane</keyword>
<feature type="transmembrane region" description="Helical" evidence="11">
    <location>
        <begin position="284"/>
        <end position="303"/>
    </location>
</feature>
<keyword evidence="13" id="KW-1185">Reference proteome</keyword>
<feature type="transmembrane region" description="Helical" evidence="11">
    <location>
        <begin position="481"/>
        <end position="500"/>
    </location>
</feature>
<reference evidence="12 13" key="1">
    <citation type="submission" date="2014-05" db="EMBL/GenBank/DDBJ databases">
        <title>Draft genome sequence of a rare smut relative, Tilletiaria anomala UBC 951.</title>
        <authorList>
            <consortium name="DOE Joint Genome Institute"/>
            <person name="Toome M."/>
            <person name="Kuo A."/>
            <person name="Henrissat B."/>
            <person name="Lipzen A."/>
            <person name="Tritt A."/>
            <person name="Yoshinaga Y."/>
            <person name="Zane M."/>
            <person name="Barry K."/>
            <person name="Grigoriev I.V."/>
            <person name="Spatafora J.W."/>
            <person name="Aimea M.C."/>
        </authorList>
    </citation>
    <scope>NUCLEOTIDE SEQUENCE [LARGE SCALE GENOMIC DNA]</scope>
    <source>
        <strain evidence="12 13">UBC 951</strain>
    </source>
</reference>
<dbReference type="GeneID" id="25263004"/>
<dbReference type="AlphaFoldDB" id="A0A066VCI9"/>
<evidence type="ECO:0000256" key="8">
    <source>
        <dbReference type="ARBA" id="ARBA00022989"/>
    </source>
</evidence>
<organism evidence="12 13">
    <name type="scientific">Tilletiaria anomala (strain ATCC 24038 / CBS 436.72 / UBC 951)</name>
    <dbReference type="NCBI Taxonomy" id="1037660"/>
    <lineage>
        <taxon>Eukaryota</taxon>
        <taxon>Fungi</taxon>
        <taxon>Dikarya</taxon>
        <taxon>Basidiomycota</taxon>
        <taxon>Ustilaginomycotina</taxon>
        <taxon>Exobasidiomycetes</taxon>
        <taxon>Georgefischeriales</taxon>
        <taxon>Tilletiariaceae</taxon>
        <taxon>Tilletiaria</taxon>
    </lineage>
</organism>
<evidence type="ECO:0000256" key="3">
    <source>
        <dbReference type="ARBA" id="ARBA00012132"/>
    </source>
</evidence>
<feature type="compositionally biased region" description="Polar residues" evidence="10">
    <location>
        <begin position="48"/>
        <end position="65"/>
    </location>
</feature>
<evidence type="ECO:0000256" key="2">
    <source>
        <dbReference type="ARBA" id="ARBA00010794"/>
    </source>
</evidence>
<feature type="transmembrane region" description="Helical" evidence="11">
    <location>
        <begin position="520"/>
        <end position="547"/>
    </location>
</feature>
<evidence type="ECO:0000256" key="9">
    <source>
        <dbReference type="ARBA" id="ARBA00023136"/>
    </source>
</evidence>
<feature type="compositionally biased region" description="Basic and acidic residues" evidence="10">
    <location>
        <begin position="167"/>
        <end position="188"/>
    </location>
</feature>
<feature type="region of interest" description="Disordered" evidence="10">
    <location>
        <begin position="1"/>
        <end position="115"/>
    </location>
</feature>
<feature type="transmembrane region" description="Helical" evidence="11">
    <location>
        <begin position="414"/>
        <end position="437"/>
    </location>
</feature>
<protein>
    <recommendedName>
        <fullName evidence="3">dolichol kinase</fullName>
        <ecNumber evidence="3">2.7.1.108</ecNumber>
    </recommendedName>
</protein>
<feature type="transmembrane region" description="Helical" evidence="11">
    <location>
        <begin position="612"/>
        <end position="632"/>
    </location>
</feature>
<dbReference type="InterPro" id="IPR032974">
    <property type="entry name" value="Polypren_kinase"/>
</dbReference>
<dbReference type="PANTHER" id="PTHR13205:SF15">
    <property type="entry name" value="DOLICHOL KINASE"/>
    <property type="match status" value="1"/>
</dbReference>
<dbReference type="Proteomes" id="UP000027361">
    <property type="component" value="Unassembled WGS sequence"/>
</dbReference>
<name>A0A066VCI9_TILAU</name>
<evidence type="ECO:0000256" key="1">
    <source>
        <dbReference type="ARBA" id="ARBA00004477"/>
    </source>
</evidence>
<evidence type="ECO:0000256" key="6">
    <source>
        <dbReference type="ARBA" id="ARBA00022777"/>
    </source>
</evidence>
<evidence type="ECO:0000313" key="13">
    <source>
        <dbReference type="Proteomes" id="UP000027361"/>
    </source>
</evidence>
<dbReference type="GO" id="GO:0043048">
    <property type="term" value="P:dolichyl monophosphate biosynthetic process"/>
    <property type="evidence" value="ECO:0007669"/>
    <property type="project" value="TreeGrafter"/>
</dbReference>
<dbReference type="OrthoDB" id="377083at2759"/>
<keyword evidence="7" id="KW-0256">Endoplasmic reticulum</keyword>
<dbReference type="GO" id="GO:0004168">
    <property type="term" value="F:dolichol kinase activity"/>
    <property type="evidence" value="ECO:0007669"/>
    <property type="project" value="UniProtKB-EC"/>
</dbReference>
<feature type="transmembrane region" description="Helical" evidence="11">
    <location>
        <begin position="381"/>
        <end position="402"/>
    </location>
</feature>
<evidence type="ECO:0000256" key="4">
    <source>
        <dbReference type="ARBA" id="ARBA00022679"/>
    </source>
</evidence>
<dbReference type="InParanoid" id="A0A066VCI9"/>
<sequence>MNRTWSADSMDETDQQKLYGIGPTSIDLFRPRKHGRRSSTSQRDHAASSLQEPRSSAAPNGSSVITERRKRGRSKDPAAPKADLSPSVALLGSNSSSVPRSAVAEGKQRQSLEGMRQVSWGISTGTDNRYSSAVYAGGPSAAGSIDGMSDSNDSTTDSDEQGFSWDISKKLADRRLQLSRPPERERGATIRASRSSRNATLSLPPDKSAPGSAGDKATHDDLHPFSVQNTRHSAYQPIPRASLAQKLQRESNVFVEILVLSGATVVAARTLLGSSQPSLISSGWQLLGLTMATLTLVGLQTLLGPAKLWATDDRHYREAKDQGVMAGLILGPLLAAACLIDSCFSEQAASLESTQSSWLIRKSSQTEAISGLGPLSTARHALLGMQFVIFAVTACHVIASLATPARWFIPSGNWARLGSFCAFSSAVTAFVTLGQLVLSYVSPHMLNELKVWETITACILYQSSLYTITRLARKNFTFGELVIVSIFGVTLMLESMHITVSKLSSRVKVVHTFRTPNALLIFHLALIVGTFSIGFLNSPLLYLSRYLAQRPTHRLRWPQQRDLHRRLLSGFFFFFAAAFIFAVLGLWVQWLLGGHNPWLWTFKFVLEGQVFWTRPLLISYWVVLVSASVAGWQRIVSKSRRFKQPKATMQVVPTSNAANGLQMHEGRLDGGHTNSTNSVPTIPSGTAKHDASSTAIRKAAHLSLNARRKFFHGLAVLLFLPGILFEPSFTHLALSLAFAVFIFAEYIRYFAICPLGAPLHIFMSEFLDHKDSGPVILSHFYLLSGCALPLWLESSTFVTRCSGTLVLGVGDALASVIGRRYGRLHWPFSSKTVEGSAAFISSIYFCGLALQRLAPSDSFTVGKWLGIVTLLGVLEGVSEQNDNLILPIFAFALCTIMHL</sequence>
<evidence type="ECO:0000256" key="10">
    <source>
        <dbReference type="SAM" id="MobiDB-lite"/>
    </source>
</evidence>